<evidence type="ECO:0000256" key="1">
    <source>
        <dbReference type="SAM" id="MobiDB-lite"/>
    </source>
</evidence>
<feature type="compositionally biased region" description="Basic residues" evidence="1">
    <location>
        <begin position="14"/>
        <end position="26"/>
    </location>
</feature>
<dbReference type="Proteomes" id="UP000235672">
    <property type="component" value="Unassembled WGS sequence"/>
</dbReference>
<keyword evidence="3" id="KW-1185">Reference proteome</keyword>
<feature type="region of interest" description="Disordered" evidence="1">
    <location>
        <begin position="1"/>
        <end position="26"/>
    </location>
</feature>
<dbReference type="AlphaFoldDB" id="A0A2J6PSF1"/>
<reference evidence="2 3" key="1">
    <citation type="submission" date="2016-05" db="EMBL/GenBank/DDBJ databases">
        <title>A degradative enzymes factory behind the ericoid mycorrhizal symbiosis.</title>
        <authorList>
            <consortium name="DOE Joint Genome Institute"/>
            <person name="Martino E."/>
            <person name="Morin E."/>
            <person name="Grelet G."/>
            <person name="Kuo A."/>
            <person name="Kohler A."/>
            <person name="Daghino S."/>
            <person name="Barry K."/>
            <person name="Choi C."/>
            <person name="Cichocki N."/>
            <person name="Clum A."/>
            <person name="Copeland A."/>
            <person name="Hainaut M."/>
            <person name="Haridas S."/>
            <person name="Labutti K."/>
            <person name="Lindquist E."/>
            <person name="Lipzen A."/>
            <person name="Khouja H.-R."/>
            <person name="Murat C."/>
            <person name="Ohm R."/>
            <person name="Olson A."/>
            <person name="Spatafora J."/>
            <person name="Veneault-Fourrey C."/>
            <person name="Henrissat B."/>
            <person name="Grigoriev I."/>
            <person name="Martin F."/>
            <person name="Perotto S."/>
        </authorList>
    </citation>
    <scope>NUCLEOTIDE SEQUENCE [LARGE SCALE GENOMIC DNA]</scope>
    <source>
        <strain evidence="2 3">UAMH 7357</strain>
    </source>
</reference>
<name>A0A2J6PSF1_9HELO</name>
<accession>A0A2J6PSF1</accession>
<sequence length="62" mass="7001">MALLLQRSRGARTVQKRGKKASRKHLAQNRSLSVFPRYTFPLTAPTSETFLAFASEFSKRCG</sequence>
<evidence type="ECO:0000313" key="2">
    <source>
        <dbReference type="EMBL" id="PMD16955.1"/>
    </source>
</evidence>
<dbReference type="EMBL" id="KZ613502">
    <property type="protein sequence ID" value="PMD16955.1"/>
    <property type="molecule type" value="Genomic_DNA"/>
</dbReference>
<organism evidence="2 3">
    <name type="scientific">Hyaloscypha hepaticicola</name>
    <dbReference type="NCBI Taxonomy" id="2082293"/>
    <lineage>
        <taxon>Eukaryota</taxon>
        <taxon>Fungi</taxon>
        <taxon>Dikarya</taxon>
        <taxon>Ascomycota</taxon>
        <taxon>Pezizomycotina</taxon>
        <taxon>Leotiomycetes</taxon>
        <taxon>Helotiales</taxon>
        <taxon>Hyaloscyphaceae</taxon>
        <taxon>Hyaloscypha</taxon>
    </lineage>
</organism>
<proteinExistence type="predicted"/>
<gene>
    <name evidence="2" type="ORF">NA56DRAFT_752630</name>
</gene>
<protein>
    <submittedName>
        <fullName evidence="2">Uncharacterized protein</fullName>
    </submittedName>
</protein>
<evidence type="ECO:0000313" key="3">
    <source>
        <dbReference type="Proteomes" id="UP000235672"/>
    </source>
</evidence>